<evidence type="ECO:0000256" key="4">
    <source>
        <dbReference type="SAM" id="MobiDB-lite"/>
    </source>
</evidence>
<comment type="caution">
    <text evidence="7">The sequence shown here is derived from an EMBL/GenBank/DDBJ whole genome shotgun (WGS) entry which is preliminary data.</text>
</comment>
<gene>
    <name evidence="7" type="ORF">HYZ11_10350</name>
</gene>
<dbReference type="SUPFAM" id="SSF103473">
    <property type="entry name" value="MFS general substrate transporter"/>
    <property type="match status" value="1"/>
</dbReference>
<dbReference type="PANTHER" id="PTHR11360:SF284">
    <property type="entry name" value="EG:103B4.3 PROTEIN-RELATED"/>
    <property type="match status" value="1"/>
</dbReference>
<dbReference type="Proteomes" id="UP000782312">
    <property type="component" value="Unassembled WGS sequence"/>
</dbReference>
<reference evidence="7" key="1">
    <citation type="submission" date="2020-07" db="EMBL/GenBank/DDBJ databases">
        <title>Huge and variable diversity of episymbiotic CPR bacteria and DPANN archaea in groundwater ecosystems.</title>
        <authorList>
            <person name="He C.Y."/>
            <person name="Keren R."/>
            <person name="Whittaker M."/>
            <person name="Farag I.F."/>
            <person name="Doudna J."/>
            <person name="Cate J.H.D."/>
            <person name="Banfield J.F."/>
        </authorList>
    </citation>
    <scope>NUCLEOTIDE SEQUENCE</scope>
    <source>
        <strain evidence="7">NC_groundwater_763_Ag_S-0.2um_68_21</strain>
    </source>
</reference>
<feature type="domain" description="Major facilitator superfamily (MFS) profile" evidence="6">
    <location>
        <begin position="59"/>
        <end position="473"/>
    </location>
</feature>
<dbReference type="InterPro" id="IPR036259">
    <property type="entry name" value="MFS_trans_sf"/>
</dbReference>
<organism evidence="7 8">
    <name type="scientific">Tectimicrobiota bacterium</name>
    <dbReference type="NCBI Taxonomy" id="2528274"/>
    <lineage>
        <taxon>Bacteria</taxon>
        <taxon>Pseudomonadati</taxon>
        <taxon>Nitrospinota/Tectimicrobiota group</taxon>
        <taxon>Candidatus Tectimicrobiota</taxon>
    </lineage>
</organism>
<accession>A0A932MNP8</accession>
<dbReference type="PANTHER" id="PTHR11360">
    <property type="entry name" value="MONOCARBOXYLATE TRANSPORTER"/>
    <property type="match status" value="1"/>
</dbReference>
<evidence type="ECO:0000313" key="7">
    <source>
        <dbReference type="EMBL" id="MBI3127993.1"/>
    </source>
</evidence>
<dbReference type="Gene3D" id="1.20.1250.20">
    <property type="entry name" value="MFS general substrate transporter like domains"/>
    <property type="match status" value="2"/>
</dbReference>
<dbReference type="CDD" id="cd17355">
    <property type="entry name" value="MFS_YcxA_like"/>
    <property type="match status" value="1"/>
</dbReference>
<dbReference type="AlphaFoldDB" id="A0A932MNP8"/>
<feature type="transmembrane region" description="Helical" evidence="5">
    <location>
        <begin position="382"/>
        <end position="406"/>
    </location>
</feature>
<protein>
    <submittedName>
        <fullName evidence="7">MFS transporter</fullName>
    </submittedName>
</protein>
<evidence type="ECO:0000256" key="2">
    <source>
        <dbReference type="ARBA" id="ARBA00022989"/>
    </source>
</evidence>
<evidence type="ECO:0000313" key="8">
    <source>
        <dbReference type="Proteomes" id="UP000782312"/>
    </source>
</evidence>
<dbReference type="InterPro" id="IPR020846">
    <property type="entry name" value="MFS_dom"/>
</dbReference>
<keyword evidence="2 5" id="KW-1133">Transmembrane helix</keyword>
<evidence type="ECO:0000256" key="3">
    <source>
        <dbReference type="ARBA" id="ARBA00023136"/>
    </source>
</evidence>
<keyword evidence="1 5" id="KW-0812">Transmembrane</keyword>
<feature type="compositionally biased region" description="Basic and acidic residues" evidence="4">
    <location>
        <begin position="30"/>
        <end position="41"/>
    </location>
</feature>
<sequence length="495" mass="52609">MEEAPRPAGGLFFDEPAPPPDAPGPKTRKKPVESGFRREEPAIAPRTPTPRRFYYGWVILALSTLCIFLAAGTRSLYAVFYVAQVQEFGWSRGGGSAAYAVNLIFLIVGTPLLGALLDRWGPRWLFGGSLLMTAAGLALSIWVRTPWHLALTFGVVAAVGFTANATPLHGSVLARWFARNRGFAVGLASAGLGAAQAILSPLVQLAISLWGWRAAYLILAAAISLLAPLVMLLFHPSPASVGQKLDGLASFPSRVISARRRPRRRVRVMKIMDPQWAAADWTLSRAVRTRAFWGVMGVSLFQSYTLHVVGVHAVALLVDSGFSASTSANLYGAMGFGMTAGLFLWGSISDRMGRETAYALGTLFCLAGVAGLGLLHPRMEWGIPWLVSLVLGLGIGSRPTLFSLIAVDIFQGREAGRILGLAAAGVGIGGSLGSVSAGLIHDWTGSYAGALWTCGVTLVLSAACALVAAPSRVRRPILRPPEDSRGRFISPELNP</sequence>
<feature type="transmembrane region" description="Helical" evidence="5">
    <location>
        <begin position="418"/>
        <end position="441"/>
    </location>
</feature>
<dbReference type="InterPro" id="IPR011701">
    <property type="entry name" value="MFS"/>
</dbReference>
<feature type="transmembrane region" description="Helical" evidence="5">
    <location>
        <begin position="214"/>
        <end position="234"/>
    </location>
</feature>
<proteinExistence type="predicted"/>
<feature type="transmembrane region" description="Helical" evidence="5">
    <location>
        <begin position="291"/>
        <end position="316"/>
    </location>
</feature>
<evidence type="ECO:0000256" key="5">
    <source>
        <dbReference type="SAM" id="Phobius"/>
    </source>
</evidence>
<dbReference type="EMBL" id="JACPUR010000022">
    <property type="protein sequence ID" value="MBI3127993.1"/>
    <property type="molecule type" value="Genomic_DNA"/>
</dbReference>
<dbReference type="GO" id="GO:0022857">
    <property type="term" value="F:transmembrane transporter activity"/>
    <property type="evidence" value="ECO:0007669"/>
    <property type="project" value="InterPro"/>
</dbReference>
<name>A0A932MNP8_UNCTE</name>
<feature type="transmembrane region" description="Helical" evidence="5">
    <location>
        <begin position="447"/>
        <end position="469"/>
    </location>
</feature>
<feature type="transmembrane region" description="Helical" evidence="5">
    <location>
        <begin position="97"/>
        <end position="117"/>
    </location>
</feature>
<dbReference type="InterPro" id="IPR050327">
    <property type="entry name" value="Proton-linked_MCT"/>
</dbReference>
<feature type="transmembrane region" description="Helical" evidence="5">
    <location>
        <begin position="328"/>
        <end position="345"/>
    </location>
</feature>
<feature type="transmembrane region" description="Helical" evidence="5">
    <location>
        <begin position="124"/>
        <end position="143"/>
    </location>
</feature>
<dbReference type="PROSITE" id="PS50850">
    <property type="entry name" value="MFS"/>
    <property type="match status" value="1"/>
</dbReference>
<keyword evidence="3 5" id="KW-0472">Membrane</keyword>
<feature type="transmembrane region" description="Helical" evidence="5">
    <location>
        <begin position="357"/>
        <end position="376"/>
    </location>
</feature>
<dbReference type="Pfam" id="PF07690">
    <property type="entry name" value="MFS_1"/>
    <property type="match status" value="1"/>
</dbReference>
<evidence type="ECO:0000256" key="1">
    <source>
        <dbReference type="ARBA" id="ARBA00022692"/>
    </source>
</evidence>
<feature type="transmembrane region" description="Helical" evidence="5">
    <location>
        <begin position="149"/>
        <end position="170"/>
    </location>
</feature>
<feature type="transmembrane region" description="Helical" evidence="5">
    <location>
        <begin position="182"/>
        <end position="202"/>
    </location>
</feature>
<feature type="region of interest" description="Disordered" evidence="4">
    <location>
        <begin position="1"/>
        <end position="44"/>
    </location>
</feature>
<evidence type="ECO:0000259" key="6">
    <source>
        <dbReference type="PROSITE" id="PS50850"/>
    </source>
</evidence>
<feature type="transmembrane region" description="Helical" evidence="5">
    <location>
        <begin position="54"/>
        <end position="77"/>
    </location>
</feature>